<proteinExistence type="predicted"/>
<organism evidence="1">
    <name type="scientific">Timema bartmani</name>
    <dbReference type="NCBI Taxonomy" id="61472"/>
    <lineage>
        <taxon>Eukaryota</taxon>
        <taxon>Metazoa</taxon>
        <taxon>Ecdysozoa</taxon>
        <taxon>Arthropoda</taxon>
        <taxon>Hexapoda</taxon>
        <taxon>Insecta</taxon>
        <taxon>Pterygota</taxon>
        <taxon>Neoptera</taxon>
        <taxon>Polyneoptera</taxon>
        <taxon>Phasmatodea</taxon>
        <taxon>Timematodea</taxon>
        <taxon>Timematoidea</taxon>
        <taxon>Timematidae</taxon>
        <taxon>Timema</taxon>
    </lineage>
</organism>
<gene>
    <name evidence="1" type="ORF">TBIB3V08_LOCUS2290</name>
</gene>
<evidence type="ECO:0000313" key="1">
    <source>
        <dbReference type="EMBL" id="CAD7439742.1"/>
    </source>
</evidence>
<dbReference type="AlphaFoldDB" id="A0A7R9ERZ1"/>
<sequence length="305" mass="34007">MIQDSVYLGCGVGKTQSMLQNQDLHKPEHIEDADNKSKAFWKIKIPKNRGMSYTQRHIAGLLSWLRVQSLKGAVDQILSYIRTPNRKFVEGEIRRNIEDYACKSSKTLSYLQFNLNSHTSNESYQPLLLDAISKPSFVGNVKRRLLGGIQKKAGWHGPLLGIRTDVMVYLDHGTSGQQEFPPRTRFRDKNDLDNKLVVSDVTVILVNSGAALCGGGVGWGLETIHPTEIRTSISPSSAVELNTTSALANYATEAGCSRQDMMPNARTQNRRLHFVLYGFLHRKMLRASAVSCELSVSTKEVMGLL</sequence>
<protein>
    <submittedName>
        <fullName evidence="1">Uncharacterized protein</fullName>
    </submittedName>
</protein>
<name>A0A7R9ERZ1_9NEOP</name>
<reference evidence="1" key="1">
    <citation type="submission" date="2020-11" db="EMBL/GenBank/DDBJ databases">
        <authorList>
            <person name="Tran Van P."/>
        </authorList>
    </citation>
    <scope>NUCLEOTIDE SEQUENCE</scope>
</reference>
<accession>A0A7R9ERZ1</accession>
<dbReference type="EMBL" id="OD564776">
    <property type="protein sequence ID" value="CAD7439742.1"/>
    <property type="molecule type" value="Genomic_DNA"/>
</dbReference>